<dbReference type="Proteomes" id="UP000011116">
    <property type="component" value="Chromosome 5H"/>
</dbReference>
<accession>F2CX99</accession>
<dbReference type="GO" id="GO:0008168">
    <property type="term" value="F:methyltransferase activity"/>
    <property type="evidence" value="ECO:0007669"/>
    <property type="project" value="UniProtKB-KW"/>
</dbReference>
<dbReference type="PANTHER" id="PTHR43619">
    <property type="entry name" value="S-ADENOSYL-L-METHIONINE-DEPENDENT METHYLTRANSFERASE YKTD-RELATED"/>
    <property type="match status" value="1"/>
</dbReference>
<dbReference type="GeneID" id="123395565"/>
<gene>
    <name evidence="5" type="primary">LOC123395565</name>
</gene>
<dbReference type="SMR" id="F2CX99"/>
<dbReference type="KEGG" id="hvg:123395565"/>
<keyword evidence="2" id="KW-0808">Transferase</keyword>
<evidence type="ECO:0000313" key="4">
    <source>
        <dbReference type="EMBL" id="BAJ87470.1"/>
    </source>
</evidence>
<dbReference type="Pfam" id="PF04072">
    <property type="entry name" value="LCM"/>
    <property type="match status" value="1"/>
</dbReference>
<dbReference type="RefSeq" id="XP_044946513.1">
    <property type="nucleotide sequence ID" value="XM_045090578.1"/>
</dbReference>
<reference evidence="4" key="1">
    <citation type="journal article" date="2011" name="Plant Physiol.">
        <title>Comprehensive sequence analysis of 24,783 barley full-length cDNAs derived from 12 clone libraries.</title>
        <authorList>
            <person name="Matsumoto T."/>
            <person name="Tanaka T."/>
            <person name="Sakai H."/>
            <person name="Amano N."/>
            <person name="Kanamori H."/>
            <person name="Kurita K."/>
            <person name="Kikuta A."/>
            <person name="Kamiya K."/>
            <person name="Yamamoto M."/>
            <person name="Ikawa H."/>
            <person name="Fujii N."/>
            <person name="Hori K."/>
            <person name="Itoh T."/>
            <person name="Sato K."/>
        </authorList>
    </citation>
    <scope>NUCLEOTIDE SEQUENCE</scope>
    <source>
        <tissue evidence="4">Shoot</tissue>
    </source>
</reference>
<dbReference type="InterPro" id="IPR007213">
    <property type="entry name" value="Ppm1/Ppm2/Tcmp"/>
</dbReference>
<dbReference type="PaxDb" id="4513-MLOC_3112.2"/>
<feature type="region of interest" description="Disordered" evidence="3">
    <location>
        <begin position="10"/>
        <end position="30"/>
    </location>
</feature>
<dbReference type="Gramene" id="HORVU.MOREX.r3.5HG0457430.1">
    <property type="protein sequence ID" value="HORVU.MOREX.r3.5HG0457430.1"/>
    <property type="gene ID" value="HORVU.MOREX.r3.5HG0457430"/>
</dbReference>
<dbReference type="ExpressionAtlas" id="F2CX99">
    <property type="expression patterns" value="baseline and differential"/>
</dbReference>
<name>F2CX99_HORVV</name>
<sequence length="348" mass="38832">MPVLPTLAAPLLRPHPRLPPPPPTAFSSSWSCQTKGRLLHPGLFATGADVPGCGGTLPEPEQRVPLLLAALRAARLREEESRRSDPLFIDPYAAVLLSLDVAHQASESLVSPLMPSADHYRLTTRYLDEKLQHLISRSDNFRQIVLLTDGMDTRPYRLSWPRMSIVYDVSPGRIFSTAAQQLRGAGAKISRNCVLFHTPLESPDLQEGLCKNGFNGNRPSLWVLQGLPLSSSSSFKRLLLVISNLAMKGGIFIGEVPHFPDWTAAADMVPEQDRLENLFFTHGFRVGFVLYENVAKDLGLDLAPEKEQCGRILFVAEQLRFSDAQMESFWTHFDRTEEDADEEGFEEL</sequence>
<dbReference type="PANTHER" id="PTHR43619:SF2">
    <property type="entry name" value="S-ADENOSYL-L-METHIONINE-DEPENDENT METHYLTRANSFERASES SUPERFAMILY PROTEIN"/>
    <property type="match status" value="1"/>
</dbReference>
<organism evidence="4">
    <name type="scientific">Hordeum vulgare subsp. vulgare</name>
    <name type="common">Domesticated barley</name>
    <dbReference type="NCBI Taxonomy" id="112509"/>
    <lineage>
        <taxon>Eukaryota</taxon>
        <taxon>Viridiplantae</taxon>
        <taxon>Streptophyta</taxon>
        <taxon>Embryophyta</taxon>
        <taxon>Tracheophyta</taxon>
        <taxon>Spermatophyta</taxon>
        <taxon>Magnoliopsida</taxon>
        <taxon>Liliopsida</taxon>
        <taxon>Poales</taxon>
        <taxon>Poaceae</taxon>
        <taxon>BOP clade</taxon>
        <taxon>Pooideae</taxon>
        <taxon>Triticodae</taxon>
        <taxon>Triticeae</taxon>
        <taxon>Hordeinae</taxon>
        <taxon>Hordeum</taxon>
    </lineage>
</organism>
<dbReference type="GO" id="GO:0032259">
    <property type="term" value="P:methylation"/>
    <property type="evidence" value="ECO:0007669"/>
    <property type="project" value="UniProtKB-KW"/>
</dbReference>
<reference evidence="6" key="2">
    <citation type="journal article" date="2012" name="Nature">
        <title>A physical, genetic and functional sequence assembly of the barley genome.</title>
        <authorList>
            <consortium name="The International Barley Genome Sequencing Consortium"/>
            <person name="Mayer K.F."/>
            <person name="Waugh R."/>
            <person name="Brown J.W."/>
            <person name="Schulman A."/>
            <person name="Langridge P."/>
            <person name="Platzer M."/>
            <person name="Fincher G.B."/>
            <person name="Muehlbauer G.J."/>
            <person name="Sato K."/>
            <person name="Close T.J."/>
            <person name="Wise R.P."/>
            <person name="Stein N."/>
        </authorList>
    </citation>
    <scope>NUCLEOTIDE SEQUENCE [LARGE SCALE GENOMIC DNA]</scope>
    <source>
        <strain evidence="6">cv. Morex</strain>
    </source>
</reference>
<reference evidence="5" key="3">
    <citation type="submission" date="2020-10" db="EMBL/GenBank/DDBJ databases">
        <authorList>
            <person name="Scholz U."/>
            <person name="Mascher M."/>
            <person name="Fiebig A."/>
        </authorList>
    </citation>
    <scope>NUCLEOTIDE SEQUENCE [LARGE SCALE GENOMIC DNA]</scope>
    <source>
        <strain evidence="5">cv. Morex</strain>
    </source>
</reference>
<dbReference type="Gramene" id="HORVU.MOREX.r2.5HG0378660.1">
    <property type="protein sequence ID" value="HORVU.MOREX.r2.5HG0378660.1"/>
    <property type="gene ID" value="HORVU.MOREX.r2.5HG0378660"/>
</dbReference>
<dbReference type="EnsemblPlants" id="HORVU.MOREX.r3.5HG0457430.1">
    <property type="protein sequence ID" value="HORVU.MOREX.r3.5HG0457430.1"/>
    <property type="gene ID" value="HORVU.MOREX.r3.5HG0457430"/>
</dbReference>
<dbReference type="Gene3D" id="3.40.50.150">
    <property type="entry name" value="Vaccinia Virus protein VP39"/>
    <property type="match status" value="1"/>
</dbReference>
<proteinExistence type="evidence at transcript level"/>
<evidence type="ECO:0000256" key="3">
    <source>
        <dbReference type="SAM" id="MobiDB-lite"/>
    </source>
</evidence>
<dbReference type="EMBL" id="AK356252">
    <property type="protein sequence ID" value="BAJ87470.1"/>
    <property type="molecule type" value="mRNA"/>
</dbReference>
<protein>
    <submittedName>
        <fullName evidence="4">Predicted protein</fullName>
    </submittedName>
</protein>
<dbReference type="AlphaFoldDB" id="F2CX99"/>
<evidence type="ECO:0000313" key="6">
    <source>
        <dbReference type="Proteomes" id="UP000011116"/>
    </source>
</evidence>
<dbReference type="OrthoDB" id="203237at2759"/>
<keyword evidence="1" id="KW-0489">Methyltransferase</keyword>
<dbReference type="SUPFAM" id="SSF53335">
    <property type="entry name" value="S-adenosyl-L-methionine-dependent methyltransferases"/>
    <property type="match status" value="1"/>
</dbReference>
<evidence type="ECO:0000256" key="2">
    <source>
        <dbReference type="ARBA" id="ARBA00022679"/>
    </source>
</evidence>
<evidence type="ECO:0000313" key="5">
    <source>
        <dbReference type="EnsemblPlants" id="HORVU.MOREX.r3.5HG0457430.1"/>
    </source>
</evidence>
<evidence type="ECO:0000256" key="1">
    <source>
        <dbReference type="ARBA" id="ARBA00022603"/>
    </source>
</evidence>
<keyword evidence="6" id="KW-1185">Reference proteome</keyword>
<reference evidence="5" key="4">
    <citation type="submission" date="2022-01" db="UniProtKB">
        <authorList>
            <consortium name="EnsemblPlants"/>
        </authorList>
    </citation>
    <scope>IDENTIFICATION</scope>
    <source>
        <strain evidence="5">subsp. vulgare</strain>
    </source>
</reference>
<dbReference type="InterPro" id="IPR029063">
    <property type="entry name" value="SAM-dependent_MTases_sf"/>
</dbReference>
<dbReference type="eggNOG" id="ENOG502QQB5">
    <property type="taxonomic scope" value="Eukaryota"/>
</dbReference>